<comment type="caution">
    <text evidence="1">The sequence shown here is derived from an EMBL/GenBank/DDBJ whole genome shotgun (WGS) entry which is preliminary data.</text>
</comment>
<proteinExistence type="predicted"/>
<evidence type="ECO:0000313" key="1">
    <source>
        <dbReference type="EMBL" id="ECK7332844.1"/>
    </source>
</evidence>
<gene>
    <name evidence="1" type="ORF">FRN20_18910</name>
</gene>
<sequence length="74" mass="8860">MLSGKTEKINFSIDILELEWEYNRLWSLSVLPKNRFVKNKSWAWVCFLRPDFSINLDGMIKNFHQNLKNKLTSI</sequence>
<dbReference type="EMBL" id="AAJCYV010000028">
    <property type="protein sequence ID" value="ECK7332844.1"/>
    <property type="molecule type" value="Genomic_DNA"/>
</dbReference>
<protein>
    <submittedName>
        <fullName evidence="1">Uncharacterized protein</fullName>
    </submittedName>
</protein>
<dbReference type="AlphaFoldDB" id="A0A5Y6MDT2"/>
<name>A0A5Y6MDT2_SALHO</name>
<organism evidence="1">
    <name type="scientific">Salmonella houtenae</name>
    <dbReference type="NCBI Taxonomy" id="59205"/>
    <lineage>
        <taxon>Bacteria</taxon>
        <taxon>Pseudomonadati</taxon>
        <taxon>Pseudomonadota</taxon>
        <taxon>Gammaproteobacteria</taxon>
        <taxon>Enterobacterales</taxon>
        <taxon>Enterobacteriaceae</taxon>
        <taxon>Salmonella</taxon>
    </lineage>
</organism>
<accession>A0A5Y6MDT2</accession>
<reference evidence="1" key="1">
    <citation type="submission" date="2019-08" db="EMBL/GenBank/DDBJ databases">
        <authorList>
            <person name="Ashton P.M."/>
            <person name="Dallman T."/>
            <person name="Nair S."/>
            <person name="De Pinna E."/>
            <person name="Peters T."/>
            <person name="Grant K."/>
        </authorList>
    </citation>
    <scope>NUCLEOTIDE SEQUENCE</scope>
    <source>
        <strain evidence="1">779338</strain>
    </source>
</reference>